<evidence type="ECO:0000313" key="13">
    <source>
        <dbReference type="Proteomes" id="UP001500842"/>
    </source>
</evidence>
<comment type="caution">
    <text evidence="12">The sequence shown here is derived from an EMBL/GenBank/DDBJ whole genome shotgun (WGS) entry which is preliminary data.</text>
</comment>
<evidence type="ECO:0000256" key="2">
    <source>
        <dbReference type="ARBA" id="ARBA00022490"/>
    </source>
</evidence>
<dbReference type="InterPro" id="IPR011006">
    <property type="entry name" value="CheY-like_superfamily"/>
</dbReference>
<name>A0ABN1ZQV1_9ACTN</name>
<keyword evidence="13" id="KW-1185">Reference proteome</keyword>
<dbReference type="Gene3D" id="3.40.50.2300">
    <property type="match status" value="1"/>
</dbReference>
<dbReference type="PANTHER" id="PTHR45526:SF1">
    <property type="entry name" value="TRANSCRIPTIONAL REGULATORY PROTEIN DCUR-RELATED"/>
    <property type="match status" value="1"/>
</dbReference>
<keyword evidence="8 9" id="KW-0804">Transcription</keyword>
<dbReference type="SUPFAM" id="SSF52172">
    <property type="entry name" value="CheY-like"/>
    <property type="match status" value="1"/>
</dbReference>
<evidence type="ECO:0000256" key="7">
    <source>
        <dbReference type="ARBA" id="ARBA00023159"/>
    </source>
</evidence>
<dbReference type="InterPro" id="IPR036388">
    <property type="entry name" value="WH-like_DNA-bd_sf"/>
</dbReference>
<dbReference type="PROSITE" id="PS50110">
    <property type="entry name" value="RESPONSE_REGULATORY"/>
    <property type="match status" value="1"/>
</dbReference>
<feature type="domain" description="Response regulatory" evidence="11">
    <location>
        <begin position="6"/>
        <end position="122"/>
    </location>
</feature>
<dbReference type="RefSeq" id="WP_246086831.1">
    <property type="nucleotide sequence ID" value="NZ_BAAAOR010000002.1"/>
</dbReference>
<comment type="subcellular location">
    <subcellularLocation>
        <location evidence="1 9">Cytoplasm</location>
    </subcellularLocation>
</comment>
<evidence type="ECO:0000259" key="11">
    <source>
        <dbReference type="PROSITE" id="PS50110"/>
    </source>
</evidence>
<evidence type="ECO:0000256" key="8">
    <source>
        <dbReference type="ARBA" id="ARBA00023163"/>
    </source>
</evidence>
<dbReference type="InterPro" id="IPR036390">
    <property type="entry name" value="WH_DNA-bd_sf"/>
</dbReference>
<protein>
    <recommendedName>
        <fullName evidence="9">Transcriptional regulatory protein</fullName>
    </recommendedName>
</protein>
<keyword evidence="6 9" id="KW-0238">DNA-binding</keyword>
<reference evidence="12 13" key="1">
    <citation type="journal article" date="2019" name="Int. J. Syst. Evol. Microbiol.">
        <title>The Global Catalogue of Microorganisms (GCM) 10K type strain sequencing project: providing services to taxonomists for standard genome sequencing and annotation.</title>
        <authorList>
            <consortium name="The Broad Institute Genomics Platform"/>
            <consortium name="The Broad Institute Genome Sequencing Center for Infectious Disease"/>
            <person name="Wu L."/>
            <person name="Ma J."/>
        </authorList>
    </citation>
    <scope>NUCLEOTIDE SEQUENCE [LARGE SCALE GENOMIC DNA]</scope>
    <source>
        <strain evidence="12 13">JCM 14942</strain>
    </source>
</reference>
<keyword evidence="3 10" id="KW-0597">Phosphoprotein</keyword>
<keyword evidence="4 9" id="KW-0902">Two-component regulatory system</keyword>
<gene>
    <name evidence="12" type="ORF">GCM10009788_01890</name>
</gene>
<keyword evidence="2 9" id="KW-0963">Cytoplasm</keyword>
<dbReference type="PIRSF" id="PIRSF006171">
    <property type="entry name" value="RR_citrat_malat"/>
    <property type="match status" value="1"/>
</dbReference>
<evidence type="ECO:0000256" key="10">
    <source>
        <dbReference type="PROSITE-ProRule" id="PRU00169"/>
    </source>
</evidence>
<dbReference type="PANTHER" id="PTHR45526">
    <property type="entry name" value="TRANSCRIPTIONAL REGULATORY PROTEIN DPIA"/>
    <property type="match status" value="1"/>
</dbReference>
<evidence type="ECO:0000256" key="1">
    <source>
        <dbReference type="ARBA" id="ARBA00004496"/>
    </source>
</evidence>
<evidence type="ECO:0000256" key="3">
    <source>
        <dbReference type="ARBA" id="ARBA00022553"/>
    </source>
</evidence>
<dbReference type="Gene3D" id="1.10.10.10">
    <property type="entry name" value="Winged helix-like DNA-binding domain superfamily/Winged helix DNA-binding domain"/>
    <property type="match status" value="1"/>
</dbReference>
<feature type="modified residue" description="4-aspartylphosphate" evidence="10">
    <location>
        <position position="57"/>
    </location>
</feature>
<accession>A0ABN1ZQV1</accession>
<evidence type="ECO:0000313" key="12">
    <source>
        <dbReference type="EMBL" id="GAA1502358.1"/>
    </source>
</evidence>
<organism evidence="12 13">
    <name type="scientific">Nocardioides humi</name>
    <dbReference type="NCBI Taxonomy" id="449461"/>
    <lineage>
        <taxon>Bacteria</taxon>
        <taxon>Bacillati</taxon>
        <taxon>Actinomycetota</taxon>
        <taxon>Actinomycetes</taxon>
        <taxon>Propionibacteriales</taxon>
        <taxon>Nocardioidaceae</taxon>
        <taxon>Nocardioides</taxon>
    </lineage>
</organism>
<dbReference type="EMBL" id="BAAAOR010000002">
    <property type="protein sequence ID" value="GAA1502358.1"/>
    <property type="molecule type" value="Genomic_DNA"/>
</dbReference>
<evidence type="ECO:0000256" key="9">
    <source>
        <dbReference type="PIRNR" id="PIRNR006171"/>
    </source>
</evidence>
<evidence type="ECO:0000256" key="5">
    <source>
        <dbReference type="ARBA" id="ARBA00023015"/>
    </source>
</evidence>
<dbReference type="InterPro" id="IPR001789">
    <property type="entry name" value="Sig_transdc_resp-reg_receiver"/>
</dbReference>
<dbReference type="InterPro" id="IPR024187">
    <property type="entry name" value="Sig_transdc_resp-reg_cit/mal"/>
</dbReference>
<proteinExistence type="predicted"/>
<evidence type="ECO:0000256" key="6">
    <source>
        <dbReference type="ARBA" id="ARBA00023125"/>
    </source>
</evidence>
<dbReference type="InterPro" id="IPR051271">
    <property type="entry name" value="2C-system_Tx_regulators"/>
</dbReference>
<keyword evidence="5 9" id="KW-0805">Transcription regulation</keyword>
<dbReference type="SUPFAM" id="SSF46785">
    <property type="entry name" value="Winged helix' DNA-binding domain"/>
    <property type="match status" value="1"/>
</dbReference>
<dbReference type="SMART" id="SM00448">
    <property type="entry name" value="REC"/>
    <property type="match status" value="1"/>
</dbReference>
<keyword evidence="7 9" id="KW-0010">Activator</keyword>
<dbReference type="Pfam" id="PF00072">
    <property type="entry name" value="Response_reg"/>
    <property type="match status" value="1"/>
</dbReference>
<dbReference type="Proteomes" id="UP001500842">
    <property type="component" value="Unassembled WGS sequence"/>
</dbReference>
<sequence length="235" mass="25055">MSRSLRVLVVDDDFMVARIHGRFVERTDGFEVAGTARTGAEALELAAALQPDLVLLDVHLPDLSGLEVLERLRGGGRDVAVVMVTAERGAAAVRAALHGGAMQYLVKPFEYDDLADRLRRVAATLATLTGPGGDRAEEADPEVDQATIDRAFGAGRPVDVPASLPKGLSPETADLVLDAARAAGEISASETAEALGLSRVTARRYLEHFVDTGTAEVRLRYGGTGRPERRYRVAP</sequence>
<evidence type="ECO:0000256" key="4">
    <source>
        <dbReference type="ARBA" id="ARBA00023012"/>
    </source>
</evidence>